<sequence length="148" mass="17181">MEPHDLLLYRNPTTMIKPSQCFIMYRSPSPLESSLIPFDPRPFMDRRLGTLIDHWRSILTTRTVNQRSRLSELLRLLRYGLKPLRIQKYEFFSEGNWQAGEQKPLNSLLDSPVGAKGLRNIISTENTSTTTARWKGVTFAPQPRPSRH</sequence>
<protein>
    <submittedName>
        <fullName evidence="1">Uncharacterized protein</fullName>
    </submittedName>
</protein>
<organism evidence="1 2">
    <name type="scientific">Portunus trituberculatus</name>
    <name type="common">Swimming crab</name>
    <name type="synonym">Neptunus trituberculatus</name>
    <dbReference type="NCBI Taxonomy" id="210409"/>
    <lineage>
        <taxon>Eukaryota</taxon>
        <taxon>Metazoa</taxon>
        <taxon>Ecdysozoa</taxon>
        <taxon>Arthropoda</taxon>
        <taxon>Crustacea</taxon>
        <taxon>Multicrustacea</taxon>
        <taxon>Malacostraca</taxon>
        <taxon>Eumalacostraca</taxon>
        <taxon>Eucarida</taxon>
        <taxon>Decapoda</taxon>
        <taxon>Pleocyemata</taxon>
        <taxon>Brachyura</taxon>
        <taxon>Eubrachyura</taxon>
        <taxon>Portunoidea</taxon>
        <taxon>Portunidae</taxon>
        <taxon>Portuninae</taxon>
        <taxon>Portunus</taxon>
    </lineage>
</organism>
<gene>
    <name evidence="1" type="ORF">E2C01_042998</name>
</gene>
<evidence type="ECO:0000313" key="2">
    <source>
        <dbReference type="Proteomes" id="UP000324222"/>
    </source>
</evidence>
<accession>A0A5B7FRR1</accession>
<evidence type="ECO:0000313" key="1">
    <source>
        <dbReference type="EMBL" id="MPC49202.1"/>
    </source>
</evidence>
<comment type="caution">
    <text evidence="1">The sequence shown here is derived from an EMBL/GenBank/DDBJ whole genome shotgun (WGS) entry which is preliminary data.</text>
</comment>
<keyword evidence="2" id="KW-1185">Reference proteome</keyword>
<proteinExistence type="predicted"/>
<name>A0A5B7FRR1_PORTR</name>
<dbReference type="Proteomes" id="UP000324222">
    <property type="component" value="Unassembled WGS sequence"/>
</dbReference>
<dbReference type="AlphaFoldDB" id="A0A5B7FRR1"/>
<reference evidence="1 2" key="1">
    <citation type="submission" date="2019-05" db="EMBL/GenBank/DDBJ databases">
        <title>Another draft genome of Portunus trituberculatus and its Hox gene families provides insights of decapod evolution.</title>
        <authorList>
            <person name="Jeong J.-H."/>
            <person name="Song I."/>
            <person name="Kim S."/>
            <person name="Choi T."/>
            <person name="Kim D."/>
            <person name="Ryu S."/>
            <person name="Kim W."/>
        </authorList>
    </citation>
    <scope>NUCLEOTIDE SEQUENCE [LARGE SCALE GENOMIC DNA]</scope>
    <source>
        <tissue evidence="1">Muscle</tissue>
    </source>
</reference>
<dbReference type="EMBL" id="VSRR010008728">
    <property type="protein sequence ID" value="MPC49202.1"/>
    <property type="molecule type" value="Genomic_DNA"/>
</dbReference>